<organism evidence="6 7">
    <name type="scientific">Cyclospora cayetanensis</name>
    <dbReference type="NCBI Taxonomy" id="88456"/>
    <lineage>
        <taxon>Eukaryota</taxon>
        <taxon>Sar</taxon>
        <taxon>Alveolata</taxon>
        <taxon>Apicomplexa</taxon>
        <taxon>Conoidasida</taxon>
        <taxon>Coccidia</taxon>
        <taxon>Eucoccidiorida</taxon>
        <taxon>Eimeriorina</taxon>
        <taxon>Eimeriidae</taxon>
        <taxon>Cyclospora</taxon>
    </lineage>
</organism>
<dbReference type="Gene3D" id="1.50.40.10">
    <property type="entry name" value="Mitochondrial carrier domain"/>
    <property type="match status" value="1"/>
</dbReference>
<evidence type="ECO:0000256" key="1">
    <source>
        <dbReference type="ARBA" id="ARBA00004141"/>
    </source>
</evidence>
<feature type="repeat" description="Solcar" evidence="4">
    <location>
        <begin position="67"/>
        <end position="160"/>
    </location>
</feature>
<protein>
    <submittedName>
        <fullName evidence="7">Uncharacterized protein LOC34621943</fullName>
    </submittedName>
</protein>
<dbReference type="PROSITE" id="PS50920">
    <property type="entry name" value="SOLCAR"/>
    <property type="match status" value="1"/>
</dbReference>
<dbReference type="InterPro" id="IPR018108">
    <property type="entry name" value="MCP_transmembrane"/>
</dbReference>
<evidence type="ECO:0000313" key="7">
    <source>
        <dbReference type="RefSeq" id="XP_026191717.1"/>
    </source>
</evidence>
<feature type="region of interest" description="Disordered" evidence="5">
    <location>
        <begin position="1"/>
        <end position="23"/>
    </location>
</feature>
<evidence type="ECO:0000256" key="5">
    <source>
        <dbReference type="SAM" id="MobiDB-lite"/>
    </source>
</evidence>
<evidence type="ECO:0000256" key="2">
    <source>
        <dbReference type="ARBA" id="ARBA00022692"/>
    </source>
</evidence>
<reference evidence="7" key="1">
    <citation type="submission" date="2025-08" db="UniProtKB">
        <authorList>
            <consortium name="RefSeq"/>
        </authorList>
    </citation>
    <scope>IDENTIFICATION</scope>
</reference>
<feature type="compositionally biased region" description="Basic and acidic residues" evidence="5">
    <location>
        <begin position="178"/>
        <end position="209"/>
    </location>
</feature>
<dbReference type="AlphaFoldDB" id="A0A6P6RWI5"/>
<keyword evidence="3 4" id="KW-0472">Membrane</keyword>
<feature type="compositionally biased region" description="Polar residues" evidence="5">
    <location>
        <begin position="8"/>
        <end position="22"/>
    </location>
</feature>
<dbReference type="InterPro" id="IPR023395">
    <property type="entry name" value="MCP_dom_sf"/>
</dbReference>
<evidence type="ECO:0000256" key="3">
    <source>
        <dbReference type="ARBA" id="ARBA00023136"/>
    </source>
</evidence>
<sequence length="394" mass="42362">MSARIKSKQANGKGDSSQNSASLRRKYELRSRYSHLTDSSSARAVWPLLKRMSASKAAAAPAAAAVVAAPAAAAAAASAAAQTEVVDSPRGVPVVLRQPLLLASCSPSALNVFALVAHAMRVVYEAEGVSGLFRGLVPSCLHRLGRDCLHWLLLRHCYRGTVFLTRGVFATVGECESDEPKVGKKGSRAENQREDSPEGSCEDGKDGKDSSSSSGSGRLFAELATYPLLVVSTRLAVIESPFPLSPPVFLPRVFSLSGFFGFAVDLLSSQMVVGTSEMLYLTLKADGAGAFWRGAVPYILSRSVDEAQEEDSPVERRLQQLEEYTIRAWLSAILGTAAAPLAQLSVIQRCQSTLQGLCQHKPWLKVLSGMPWKALATSHRRLSAIESEEEEELM</sequence>
<dbReference type="Proteomes" id="UP000515125">
    <property type="component" value="Unplaced"/>
</dbReference>
<dbReference type="GO" id="GO:0016020">
    <property type="term" value="C:membrane"/>
    <property type="evidence" value="ECO:0007669"/>
    <property type="project" value="UniProtKB-SubCell"/>
</dbReference>
<comment type="subcellular location">
    <subcellularLocation>
        <location evidence="1">Membrane</location>
        <topology evidence="1">Multi-pass membrane protein</topology>
    </subcellularLocation>
</comment>
<proteinExistence type="predicted"/>
<keyword evidence="6" id="KW-1185">Reference proteome</keyword>
<gene>
    <name evidence="7" type="primary">LOC34621943</name>
</gene>
<name>A0A6P6RWI5_9EIME</name>
<dbReference type="OrthoDB" id="10253709at2759"/>
<dbReference type="SUPFAM" id="SSF103506">
    <property type="entry name" value="Mitochondrial carrier"/>
    <property type="match status" value="1"/>
</dbReference>
<evidence type="ECO:0000313" key="6">
    <source>
        <dbReference type="Proteomes" id="UP000515125"/>
    </source>
</evidence>
<evidence type="ECO:0000256" key="4">
    <source>
        <dbReference type="PROSITE-ProRule" id="PRU00282"/>
    </source>
</evidence>
<feature type="region of interest" description="Disordered" evidence="5">
    <location>
        <begin position="177"/>
        <end position="215"/>
    </location>
</feature>
<keyword evidence="2 4" id="KW-0812">Transmembrane</keyword>
<dbReference type="GeneID" id="34621943"/>
<dbReference type="RefSeq" id="XP_026191717.1">
    <property type="nucleotide sequence ID" value="XM_026335932.1"/>
</dbReference>
<accession>A0A6P6RWI5</accession>